<protein>
    <submittedName>
        <fullName evidence="1">Uncharacterized protein</fullName>
    </submittedName>
</protein>
<dbReference type="HOGENOM" id="CLU_2866819_0_0_6"/>
<sequence>MISIYQYINDYMIDRREDTVNYFFTLLGAPLDNDFPEEFIFFGSYIMKNQVKGKNTSIKQS</sequence>
<comment type="caution">
    <text evidence="1">The sequence shown here is derived from an EMBL/GenBank/DDBJ whole genome shotgun (WGS) entry which is preliminary data.</text>
</comment>
<name>A0A077P1A2_XENBV</name>
<reference evidence="1" key="1">
    <citation type="submission" date="2013-07" db="EMBL/GenBank/DDBJ databases">
        <title>Sub-species coevolution in mutualistic symbiosis.</title>
        <authorList>
            <person name="Murfin K."/>
            <person name="Klassen J."/>
            <person name="Lee M."/>
            <person name="Forst S."/>
            <person name="Stock P."/>
            <person name="Goodrich-Blair H."/>
        </authorList>
    </citation>
    <scope>NUCLEOTIDE SEQUENCE [LARGE SCALE GENOMIC DNA]</scope>
    <source>
        <strain evidence="1">Oregonense</strain>
    </source>
</reference>
<accession>A0A077P1A2</accession>
<proteinExistence type="predicted"/>
<organism evidence="1">
    <name type="scientific">Xenorhabdus bovienii str. oregonense</name>
    <dbReference type="NCBI Taxonomy" id="1398202"/>
    <lineage>
        <taxon>Bacteria</taxon>
        <taxon>Pseudomonadati</taxon>
        <taxon>Pseudomonadota</taxon>
        <taxon>Gammaproteobacteria</taxon>
        <taxon>Enterobacterales</taxon>
        <taxon>Morganellaceae</taxon>
        <taxon>Xenorhabdus</taxon>
    </lineage>
</organism>
<gene>
    <name evidence="1" type="ORF">XBO1_1380001</name>
</gene>
<dbReference type="Proteomes" id="UP000028483">
    <property type="component" value="Unassembled WGS sequence"/>
</dbReference>
<dbReference type="EMBL" id="CBSX010000044">
    <property type="protein sequence ID" value="CDH04795.1"/>
    <property type="molecule type" value="Genomic_DNA"/>
</dbReference>
<dbReference type="AlphaFoldDB" id="A0A077P1A2"/>
<evidence type="ECO:0000313" key="1">
    <source>
        <dbReference type="EMBL" id="CDH04795.1"/>
    </source>
</evidence>